<gene>
    <name evidence="9" type="ORF">BOKJ2_LOCUS9500</name>
</gene>
<keyword evidence="2 7" id="KW-0812">Transmembrane</keyword>
<evidence type="ECO:0000256" key="4">
    <source>
        <dbReference type="ARBA" id="ARBA00023136"/>
    </source>
</evidence>
<feature type="transmembrane region" description="Helical" evidence="7">
    <location>
        <begin position="1033"/>
        <end position="1054"/>
    </location>
</feature>
<feature type="transmembrane region" description="Helical" evidence="7">
    <location>
        <begin position="1132"/>
        <end position="1152"/>
    </location>
</feature>
<feature type="domain" description="G-protein coupled receptors family 3 profile" evidence="8">
    <location>
        <begin position="1137"/>
        <end position="1220"/>
    </location>
</feature>
<feature type="transmembrane region" description="Helical" evidence="7">
    <location>
        <begin position="1164"/>
        <end position="1182"/>
    </location>
</feature>
<dbReference type="Pfam" id="PF01094">
    <property type="entry name" value="ANF_receptor"/>
    <property type="match status" value="1"/>
</dbReference>
<dbReference type="GO" id="GO:0016020">
    <property type="term" value="C:membrane"/>
    <property type="evidence" value="ECO:0007669"/>
    <property type="project" value="UniProtKB-SubCell"/>
</dbReference>
<dbReference type="OrthoDB" id="9880600at2759"/>
<organism evidence="9 10">
    <name type="scientific">Bursaphelenchus okinawaensis</name>
    <dbReference type="NCBI Taxonomy" id="465554"/>
    <lineage>
        <taxon>Eukaryota</taxon>
        <taxon>Metazoa</taxon>
        <taxon>Ecdysozoa</taxon>
        <taxon>Nematoda</taxon>
        <taxon>Chromadorea</taxon>
        <taxon>Rhabditida</taxon>
        <taxon>Tylenchina</taxon>
        <taxon>Tylenchomorpha</taxon>
        <taxon>Aphelenchoidea</taxon>
        <taxon>Aphelenchoididae</taxon>
        <taxon>Bursaphelenchus</taxon>
    </lineage>
</organism>
<keyword evidence="5" id="KW-0325">Glycoprotein</keyword>
<dbReference type="Gene3D" id="3.40.50.2300">
    <property type="match status" value="4"/>
</dbReference>
<feature type="compositionally biased region" description="Polar residues" evidence="6">
    <location>
        <begin position="1292"/>
        <end position="1310"/>
    </location>
</feature>
<evidence type="ECO:0000256" key="6">
    <source>
        <dbReference type="SAM" id="MobiDB-lite"/>
    </source>
</evidence>
<feature type="transmembrane region" description="Helical" evidence="7">
    <location>
        <begin position="1202"/>
        <end position="1221"/>
    </location>
</feature>
<evidence type="ECO:0000256" key="1">
    <source>
        <dbReference type="ARBA" id="ARBA00004141"/>
    </source>
</evidence>
<evidence type="ECO:0000256" key="3">
    <source>
        <dbReference type="ARBA" id="ARBA00022989"/>
    </source>
</evidence>
<dbReference type="EMBL" id="CAJFDH010000004">
    <property type="protein sequence ID" value="CAD5221549.1"/>
    <property type="molecule type" value="Genomic_DNA"/>
</dbReference>
<evidence type="ECO:0000313" key="9">
    <source>
        <dbReference type="EMBL" id="CAD5221549.1"/>
    </source>
</evidence>
<comment type="subcellular location">
    <subcellularLocation>
        <location evidence="1">Membrane</location>
        <topology evidence="1">Multi-pass membrane protein</topology>
    </subcellularLocation>
</comment>
<evidence type="ECO:0000313" key="10">
    <source>
        <dbReference type="Proteomes" id="UP000614601"/>
    </source>
</evidence>
<keyword evidence="10" id="KW-1185">Reference proteome</keyword>
<protein>
    <recommendedName>
        <fullName evidence="8">G-protein coupled receptors family 3 profile domain-containing protein</fullName>
    </recommendedName>
</protein>
<dbReference type="PANTHER" id="PTHR24060">
    <property type="entry name" value="METABOTROPIC GLUTAMATE RECEPTOR"/>
    <property type="match status" value="1"/>
</dbReference>
<feature type="transmembrane region" description="Helical" evidence="7">
    <location>
        <begin position="999"/>
        <end position="1021"/>
    </location>
</feature>
<dbReference type="PROSITE" id="PS50259">
    <property type="entry name" value="G_PROTEIN_RECEP_F3_4"/>
    <property type="match status" value="1"/>
</dbReference>
<keyword evidence="4 7" id="KW-0472">Membrane</keyword>
<dbReference type="SUPFAM" id="SSF53822">
    <property type="entry name" value="Periplasmic binding protein-like I"/>
    <property type="match status" value="1"/>
</dbReference>
<feature type="region of interest" description="Disordered" evidence="6">
    <location>
        <begin position="1291"/>
        <end position="1310"/>
    </location>
</feature>
<reference evidence="9" key="1">
    <citation type="submission" date="2020-09" db="EMBL/GenBank/DDBJ databases">
        <authorList>
            <person name="Kikuchi T."/>
        </authorList>
    </citation>
    <scope>NUCLEOTIDE SEQUENCE</scope>
    <source>
        <strain evidence="9">SH1</strain>
    </source>
</reference>
<dbReference type="Pfam" id="PF00003">
    <property type="entry name" value="7tm_3"/>
    <property type="match status" value="1"/>
</dbReference>
<dbReference type="InterPro" id="IPR001828">
    <property type="entry name" value="ANF_lig-bd_rcpt"/>
</dbReference>
<proteinExistence type="predicted"/>
<evidence type="ECO:0000259" key="8">
    <source>
        <dbReference type="PROSITE" id="PS50259"/>
    </source>
</evidence>
<dbReference type="GO" id="GO:0004930">
    <property type="term" value="F:G protein-coupled receptor activity"/>
    <property type="evidence" value="ECO:0007669"/>
    <property type="project" value="InterPro"/>
</dbReference>
<evidence type="ECO:0000256" key="5">
    <source>
        <dbReference type="ARBA" id="ARBA00023180"/>
    </source>
</evidence>
<comment type="caution">
    <text evidence="9">The sequence shown here is derived from an EMBL/GenBank/DDBJ whole genome shotgun (WGS) entry which is preliminary data.</text>
</comment>
<dbReference type="InterPro" id="IPR017978">
    <property type="entry name" value="GPCR_3_C"/>
</dbReference>
<evidence type="ECO:0000256" key="2">
    <source>
        <dbReference type="ARBA" id="ARBA00022692"/>
    </source>
</evidence>
<feature type="transmembrane region" description="Helical" evidence="7">
    <location>
        <begin position="1101"/>
        <end position="1120"/>
    </location>
</feature>
<dbReference type="InterPro" id="IPR050726">
    <property type="entry name" value="mGluR"/>
</dbReference>
<dbReference type="InterPro" id="IPR028082">
    <property type="entry name" value="Peripla_BP_I"/>
</dbReference>
<sequence>MTIFNKLSILNIHGILFYIILITTVVDCVDNHENPLNRQNTKNSGKCGVFDAFKVVPANSTNFVGGSFSLHEDDCTTLIPSSVQDIVAFQWVFAHWNRMQQKAGAKIGLYVGDSCNRQKESLLQTLRFLDSVDYYDPVELVLPKEGELALSTSRVLETSKLLAGAFSVEAAEAVKDSNVATIVTSPMLEDYVMALTELMDQLESDLLVFVTCQEQDSRIKEISRILAKNQIHISEIINIDHLFFNEVMNATDAKVLLYLPCQKEADEPKLQYLSAKPKTVITLGLDDHSRTFPFVVKDSKEILIRQSRTEISHFRPYFLKLLVNNYESYALASSYVQSMLNCSLAKKTCPEITTDLLNGRFDQGPQVDAVVRLAYAFSVAGRFIEGDQKLKKKCAENFDSCAYGLLERLTAVRFVKEDKGPLELAGEELGFFVKNDHIVQSIGLKLLVQVVGGSDIFTYQIGAPSKVSQHNPASSIRAVRSVCLPQYPYCGQCNRPVELDPRTNFINSQKVLPFYLVGLFNLHNEGCDEIRQDSVVLALAYTHALNTIERKYPALLLKPMKDFGAVIVDSCSDSHRVRSFTVDSETQCLRLPVNEYNVTIPTGTILAQVSALGDESQQSEHDSLLRGLRIPAVTMSSEKQDDDGILNLLPSSRNYAKSLAQFLRSQRWEYVTVVVSSTSTKQQKVHQQFVALTEEYGICVADTVYIASHNRSTVPVNHHTNVTVFFSTATDAADYVSTRLKFTYELTGNVDVMVGEAQDFYLADPLNAVQYTGTVAIRPKDVIPQDFVDFLKEVTPLHLAEPWFWDFVEKRWRCALNLNNRDLYEGRMCTGDELMNIVELGRMIEAGYLIKGVERLVLALNDAFRRTCGNAATDYCPEFMDRSRELMRKLLDTERQIMEFEVDEFMPLDHHGNLGYRKIGNFTTDLTYVPINDYKLYVSGILRSDSIYTSLCTAPLCSCKRGTMKNKVGPFEKMTGSIKWFHANNVNFFANWDNTPLNYGFLISTVILMVVTVLILLLIVYKVYNRVIKGNQSLGMFSLTGIILLNLTALMYIIDSKNLLLDLRLFFNSIGHVICFGVILTKAVCLRNAEDLCGKNRSQVGIWNYWITLFFIIGVQLAVYVRNIEIPSHDDIYNSVYILFLAMFALVINIQNRKIRRNYKESKWLFVANLMALTLFVSWIVLRHVVPMSLHRELDIIELNLMALTLLGFMFGTKVYILLFYEPFVVERCVTPMKPEMYDVDLFEKDLSLAASLHSIPNHLPIQADTVNGQASQDDEFPVLKTVMRRKEFGNGRSSRCSNDRFSNASTSSN</sequence>
<evidence type="ECO:0000256" key="7">
    <source>
        <dbReference type="SAM" id="Phobius"/>
    </source>
</evidence>
<feature type="transmembrane region" description="Helical" evidence="7">
    <location>
        <begin position="1066"/>
        <end position="1089"/>
    </location>
</feature>
<dbReference type="EMBL" id="CAJFCW020000004">
    <property type="protein sequence ID" value="CAG9115183.1"/>
    <property type="molecule type" value="Genomic_DNA"/>
</dbReference>
<keyword evidence="3 7" id="KW-1133">Transmembrane helix</keyword>
<dbReference type="Proteomes" id="UP000614601">
    <property type="component" value="Unassembled WGS sequence"/>
</dbReference>
<dbReference type="Proteomes" id="UP000783686">
    <property type="component" value="Unassembled WGS sequence"/>
</dbReference>
<name>A0A811L334_9BILA</name>
<accession>A0A811L334</accession>
<feature type="transmembrane region" description="Helical" evidence="7">
    <location>
        <begin position="7"/>
        <end position="26"/>
    </location>
</feature>